<sequence length="129" mass="15498">MKVEINHRKRNEKKLITRKQNNILLKNQWVNEEIKKEIKKYLKTNDNEDTTIQNLRDAAKAVLRGKFIAIQAFLKKEEKSQIDNLTHHLNELEKEEQMKPKVSRRKEIVKIREEINKTDVQKAIEKKNQ</sequence>
<protein>
    <submittedName>
        <fullName evidence="1">Uncharacterized protein</fullName>
    </submittedName>
</protein>
<reference evidence="1" key="2">
    <citation type="submission" date="2025-09" db="UniProtKB">
        <authorList>
            <consortium name="Ensembl"/>
        </authorList>
    </citation>
    <scope>IDENTIFICATION</scope>
</reference>
<keyword evidence="2" id="KW-1185">Reference proteome</keyword>
<dbReference type="Ensembl" id="ENSCWAT00000000580.1">
    <property type="protein sequence ID" value="ENSCWAP00000000510.1"/>
    <property type="gene ID" value="ENSCWAG00000000466.1"/>
</dbReference>
<dbReference type="AlphaFoldDB" id="A0A8C3VFD7"/>
<accession>A0A8C3VFD7</accession>
<proteinExistence type="predicted"/>
<organism evidence="1 2">
    <name type="scientific">Catagonus wagneri</name>
    <name type="common">Chacoan peccary</name>
    <dbReference type="NCBI Taxonomy" id="51154"/>
    <lineage>
        <taxon>Eukaryota</taxon>
        <taxon>Metazoa</taxon>
        <taxon>Chordata</taxon>
        <taxon>Craniata</taxon>
        <taxon>Vertebrata</taxon>
        <taxon>Euteleostomi</taxon>
        <taxon>Mammalia</taxon>
        <taxon>Eutheria</taxon>
        <taxon>Laurasiatheria</taxon>
        <taxon>Artiodactyla</taxon>
        <taxon>Suina</taxon>
        <taxon>Tayassuidae</taxon>
        <taxon>Catagonus</taxon>
    </lineage>
</organism>
<evidence type="ECO:0000313" key="1">
    <source>
        <dbReference type="Ensembl" id="ENSCWAP00000000510.1"/>
    </source>
</evidence>
<dbReference type="GeneTree" id="ENSGT00950000183016"/>
<evidence type="ECO:0000313" key="2">
    <source>
        <dbReference type="Proteomes" id="UP000694540"/>
    </source>
</evidence>
<name>A0A8C3VFD7_9CETA</name>
<dbReference type="Proteomes" id="UP000694540">
    <property type="component" value="Unplaced"/>
</dbReference>
<reference evidence="1" key="1">
    <citation type="submission" date="2025-08" db="UniProtKB">
        <authorList>
            <consortium name="Ensembl"/>
        </authorList>
    </citation>
    <scope>IDENTIFICATION</scope>
</reference>